<gene>
    <name evidence="3" type="ORF">NC653_025080</name>
</gene>
<feature type="domain" description="Nucleotide-diphospho-sugar transferase" evidence="2">
    <location>
        <begin position="154"/>
        <end position="352"/>
    </location>
</feature>
<organism evidence="3 4">
    <name type="scientific">Populus alba x Populus x berolinensis</name>
    <dbReference type="NCBI Taxonomy" id="444605"/>
    <lineage>
        <taxon>Eukaryota</taxon>
        <taxon>Viridiplantae</taxon>
        <taxon>Streptophyta</taxon>
        <taxon>Embryophyta</taxon>
        <taxon>Tracheophyta</taxon>
        <taxon>Spermatophyta</taxon>
        <taxon>Magnoliopsida</taxon>
        <taxon>eudicotyledons</taxon>
        <taxon>Gunneridae</taxon>
        <taxon>Pentapetalae</taxon>
        <taxon>rosids</taxon>
        <taxon>fabids</taxon>
        <taxon>Malpighiales</taxon>
        <taxon>Salicaceae</taxon>
        <taxon>Saliceae</taxon>
        <taxon>Populus</taxon>
    </lineage>
</organism>
<keyword evidence="4" id="KW-1185">Reference proteome</keyword>
<sequence length="489" mass="56435">MNKASLLRPQSTTRRQLPVTTRQLLRARFTPSFPASTSMFPDSTVPRAVLVFVVISISVLLLYGAADSLRFQSSSSGYSFNIFPSLRNSNNGDSKLSINDDGDDDYKLEKVLKEAAMEDKTVIIATLNEAWAAPNTIIDLFLESFRIGQGTRRLLNHLVIVALDRKAYKRCMESHAHCFALVTQGLDSHDEAYFMTPAYLEMMWRRIDFLRSVLQMGYNFVFTDADIMWFRDPFPQFYLDADFQIACDHFSGNSSDIQNRPNGGFNYVKSNNRSIEFYKFWYSSRESYPGYHDQDVLNFIKFDPFIEDLGLKMRFLDTAFFGGLCEPSKDLNLVCTMHANCCYGLDSKLHDLRIMLQDWKTFLSLPPALKRSSSMLWRVPQNCSLNSLRRYDSPEKSVQQKVPAYRYPFNLHKVDIYFKYISNRYSVKKSTSLNFSKRNIGPPPCEEYSVFMNMLDGQPPEDLCLGQVLAFLCCISALQYAPREKWYRV</sequence>
<proteinExistence type="predicted"/>
<dbReference type="AlphaFoldDB" id="A0AAD6MAC2"/>
<dbReference type="Pfam" id="PF03407">
    <property type="entry name" value="Nucleotid_trans"/>
    <property type="match status" value="1"/>
</dbReference>
<evidence type="ECO:0000256" key="1">
    <source>
        <dbReference type="SAM" id="Phobius"/>
    </source>
</evidence>
<protein>
    <recommendedName>
        <fullName evidence="2">Nucleotide-diphospho-sugar transferase domain-containing protein</fullName>
    </recommendedName>
</protein>
<keyword evidence="1" id="KW-0472">Membrane</keyword>
<comment type="caution">
    <text evidence="3">The sequence shown here is derived from an EMBL/GenBank/DDBJ whole genome shotgun (WGS) entry which is preliminary data.</text>
</comment>
<dbReference type="InterPro" id="IPR005069">
    <property type="entry name" value="Nucl-diP-sugar_transferase"/>
</dbReference>
<name>A0AAD6MAC2_9ROSI</name>
<keyword evidence="1" id="KW-0812">Transmembrane</keyword>
<dbReference type="EMBL" id="JAQIZT010000010">
    <property type="protein sequence ID" value="KAJ6981873.1"/>
    <property type="molecule type" value="Genomic_DNA"/>
</dbReference>
<feature type="transmembrane region" description="Helical" evidence="1">
    <location>
        <begin position="48"/>
        <end position="66"/>
    </location>
</feature>
<keyword evidence="1" id="KW-1133">Transmembrane helix</keyword>
<evidence type="ECO:0000313" key="3">
    <source>
        <dbReference type="EMBL" id="KAJ6981873.1"/>
    </source>
</evidence>
<reference evidence="3" key="1">
    <citation type="journal article" date="2023" name="Mol. Ecol. Resour.">
        <title>Chromosome-level genome assembly of a triploid poplar Populus alba 'Berolinensis'.</title>
        <authorList>
            <person name="Chen S."/>
            <person name="Yu Y."/>
            <person name="Wang X."/>
            <person name="Wang S."/>
            <person name="Zhang T."/>
            <person name="Zhou Y."/>
            <person name="He R."/>
            <person name="Meng N."/>
            <person name="Wang Y."/>
            <person name="Liu W."/>
            <person name="Liu Z."/>
            <person name="Liu J."/>
            <person name="Guo Q."/>
            <person name="Huang H."/>
            <person name="Sederoff R.R."/>
            <person name="Wang G."/>
            <person name="Qu G."/>
            <person name="Chen S."/>
        </authorList>
    </citation>
    <scope>NUCLEOTIDE SEQUENCE</scope>
    <source>
        <strain evidence="3">SC-2020</strain>
    </source>
</reference>
<dbReference type="InterPro" id="IPR044821">
    <property type="entry name" value="At1g28695/At4g15970-like"/>
</dbReference>
<accession>A0AAD6MAC2</accession>
<evidence type="ECO:0000259" key="2">
    <source>
        <dbReference type="Pfam" id="PF03407"/>
    </source>
</evidence>
<dbReference type="Proteomes" id="UP001164929">
    <property type="component" value="Chromosome 10"/>
</dbReference>
<evidence type="ECO:0000313" key="4">
    <source>
        <dbReference type="Proteomes" id="UP001164929"/>
    </source>
</evidence>
<dbReference type="PANTHER" id="PTHR46038">
    <property type="entry name" value="EXPRESSED PROTEIN-RELATED"/>
    <property type="match status" value="1"/>
</dbReference>
<dbReference type="PANTHER" id="PTHR46038:SF38">
    <property type="entry name" value="GLYCOSYLTRANSFERASE-RELATED"/>
    <property type="match status" value="1"/>
</dbReference>